<dbReference type="PANTHER" id="PTHR22946">
    <property type="entry name" value="DIENELACTONE HYDROLASE DOMAIN-CONTAINING PROTEIN-RELATED"/>
    <property type="match status" value="1"/>
</dbReference>
<gene>
    <name evidence="5" type="ORF">TBK1r_62590</name>
</gene>
<evidence type="ECO:0000313" key="6">
    <source>
        <dbReference type="Proteomes" id="UP000318081"/>
    </source>
</evidence>
<dbReference type="InterPro" id="IPR029058">
    <property type="entry name" value="AB_hydrolase_fold"/>
</dbReference>
<evidence type="ECO:0000256" key="2">
    <source>
        <dbReference type="ARBA" id="ARBA00022729"/>
    </source>
</evidence>
<reference evidence="5 6" key="1">
    <citation type="submission" date="2019-02" db="EMBL/GenBank/DDBJ databases">
        <title>Deep-cultivation of Planctomycetes and their phenomic and genomic characterization uncovers novel biology.</title>
        <authorList>
            <person name="Wiegand S."/>
            <person name="Jogler M."/>
            <person name="Boedeker C."/>
            <person name="Pinto D."/>
            <person name="Vollmers J."/>
            <person name="Rivas-Marin E."/>
            <person name="Kohn T."/>
            <person name="Peeters S.H."/>
            <person name="Heuer A."/>
            <person name="Rast P."/>
            <person name="Oberbeckmann S."/>
            <person name="Bunk B."/>
            <person name="Jeske O."/>
            <person name="Meyerdierks A."/>
            <person name="Storesund J.E."/>
            <person name="Kallscheuer N."/>
            <person name="Luecker S."/>
            <person name="Lage O.M."/>
            <person name="Pohl T."/>
            <person name="Merkel B.J."/>
            <person name="Hornburger P."/>
            <person name="Mueller R.-W."/>
            <person name="Bruemmer F."/>
            <person name="Labrenz M."/>
            <person name="Spormann A.M."/>
            <person name="Op den Camp H."/>
            <person name="Overmann J."/>
            <person name="Amann R."/>
            <person name="Jetten M.S.M."/>
            <person name="Mascher T."/>
            <person name="Medema M.H."/>
            <person name="Devos D.P."/>
            <person name="Kaster A.-K."/>
            <person name="Ovreas L."/>
            <person name="Rohde M."/>
            <person name="Galperin M.Y."/>
            <person name="Jogler C."/>
        </authorList>
    </citation>
    <scope>NUCLEOTIDE SEQUENCE [LARGE SCALE GENOMIC DNA]</scope>
    <source>
        <strain evidence="5 6">TBK1r</strain>
    </source>
</reference>
<dbReference type="EMBL" id="CP036432">
    <property type="protein sequence ID" value="QDV87230.1"/>
    <property type="molecule type" value="Genomic_DNA"/>
</dbReference>
<dbReference type="Gene3D" id="3.40.50.1820">
    <property type="entry name" value="alpha/beta hydrolase"/>
    <property type="match status" value="1"/>
</dbReference>
<evidence type="ECO:0000313" key="5">
    <source>
        <dbReference type="EMBL" id="QDV87230.1"/>
    </source>
</evidence>
<keyword evidence="2" id="KW-0732">Signal</keyword>
<protein>
    <submittedName>
        <fullName evidence="5">Alpha/beta hydrolase family protein</fullName>
    </submittedName>
</protein>
<dbReference type="GO" id="GO:0016787">
    <property type="term" value="F:hydrolase activity"/>
    <property type="evidence" value="ECO:0007669"/>
    <property type="project" value="UniProtKB-KW"/>
</dbReference>
<keyword evidence="6" id="KW-1185">Reference proteome</keyword>
<feature type="domain" description="4-O-methyl-glucuronoyl methylesterase-like" evidence="4">
    <location>
        <begin position="255"/>
        <end position="394"/>
    </location>
</feature>
<organism evidence="5 6">
    <name type="scientific">Stieleria magnilauensis</name>
    <dbReference type="NCBI Taxonomy" id="2527963"/>
    <lineage>
        <taxon>Bacteria</taxon>
        <taxon>Pseudomonadati</taxon>
        <taxon>Planctomycetota</taxon>
        <taxon>Planctomycetia</taxon>
        <taxon>Pirellulales</taxon>
        <taxon>Pirellulaceae</taxon>
        <taxon>Stieleria</taxon>
    </lineage>
</organism>
<evidence type="ECO:0000256" key="1">
    <source>
        <dbReference type="ARBA" id="ARBA00022487"/>
    </source>
</evidence>
<dbReference type="SUPFAM" id="SSF53474">
    <property type="entry name" value="alpha/beta-Hydrolases"/>
    <property type="match status" value="1"/>
</dbReference>
<keyword evidence="3 5" id="KW-0378">Hydrolase</keyword>
<accession>A0ABX5Y0G2</accession>
<dbReference type="InterPro" id="IPR050261">
    <property type="entry name" value="FrsA_esterase"/>
</dbReference>
<dbReference type="InterPro" id="IPR054579">
    <property type="entry name" value="GCE-like_dom"/>
</dbReference>
<evidence type="ECO:0000259" key="4">
    <source>
        <dbReference type="Pfam" id="PF22244"/>
    </source>
</evidence>
<keyword evidence="1" id="KW-0719">Serine esterase</keyword>
<sequence length="428" mass="47767">MSERTTNPTTPAKAWTLRRLATAATQPRTVFLCLLLFGLSYTLVDPTSIRQCVGEWTLSRSQVPGARQASASNVGRPLNVTLVVDAGQTRLPRENLLLYRDPHGNPVPVQTPDDWSKRRRAIVEGMQSVMGRLPGAEKRCALDMQVVSAVQRPGYLEQLITYQSEPGSRVPAYLLIPDSVRKNSAGKTSAVLCLHPTDNQIGHRVVIDGDARPNRQYASELAERGYVTLAPSYPLLANYQPDLRSLGWQSGTLKAVWDNMRGLDLLESLPFVDARGFGCIGHSLGGHNAVYTAVFDDRIKVIVSSCGLDSYLDYYGGDKARWLPEQGWCQTRYMPRLADYRGRLEQIPFDFHEMIGALAPRHVLISAPLHDGNFQAASVDRIAKAAAAVYTLLGHRDRLRVEHPDCDHDFPHTIRQRAYQLFDQVLQR</sequence>
<dbReference type="Pfam" id="PF22244">
    <property type="entry name" value="GCE_fung"/>
    <property type="match status" value="1"/>
</dbReference>
<dbReference type="Pfam" id="PF12715">
    <property type="entry name" value="Abhydrolase_7"/>
    <property type="match status" value="1"/>
</dbReference>
<proteinExistence type="predicted"/>
<evidence type="ECO:0000256" key="3">
    <source>
        <dbReference type="ARBA" id="ARBA00022801"/>
    </source>
</evidence>
<dbReference type="InterPro" id="IPR025890">
    <property type="entry name" value="Abhydrolase_bac"/>
</dbReference>
<dbReference type="RefSeq" id="WP_145218799.1">
    <property type="nucleotide sequence ID" value="NZ_CP036432.1"/>
</dbReference>
<name>A0ABX5Y0G2_9BACT</name>
<dbReference type="Proteomes" id="UP000318081">
    <property type="component" value="Chromosome"/>
</dbReference>